<evidence type="ECO:0000256" key="4">
    <source>
        <dbReference type="ARBA" id="ARBA00022824"/>
    </source>
</evidence>
<organism evidence="14 15">
    <name type="scientific">Paraglomus occultum</name>
    <dbReference type="NCBI Taxonomy" id="144539"/>
    <lineage>
        <taxon>Eukaryota</taxon>
        <taxon>Fungi</taxon>
        <taxon>Fungi incertae sedis</taxon>
        <taxon>Mucoromycota</taxon>
        <taxon>Glomeromycotina</taxon>
        <taxon>Glomeromycetes</taxon>
        <taxon>Paraglomerales</taxon>
        <taxon>Paraglomeraceae</taxon>
        <taxon>Paraglomus</taxon>
    </lineage>
</organism>
<dbReference type="PANTHER" id="PTHR43086">
    <property type="entry name" value="VERY-LONG-CHAIN 3-OXOOACYL-COA REDUCTASE"/>
    <property type="match status" value="1"/>
</dbReference>
<dbReference type="CDD" id="cd05356">
    <property type="entry name" value="17beta-HSD1_like_SDR_c"/>
    <property type="match status" value="1"/>
</dbReference>
<feature type="binding site" evidence="12">
    <location>
        <position position="200"/>
    </location>
    <ligand>
        <name>substrate</name>
    </ligand>
</feature>
<keyword evidence="5 12" id="KW-0276">Fatty acid metabolism</keyword>
<dbReference type="EC" id="1.1.1.330" evidence="12"/>
<reference evidence="14" key="1">
    <citation type="submission" date="2021-06" db="EMBL/GenBank/DDBJ databases">
        <authorList>
            <person name="Kallberg Y."/>
            <person name="Tangrot J."/>
            <person name="Rosling A."/>
        </authorList>
    </citation>
    <scope>NUCLEOTIDE SEQUENCE</scope>
    <source>
        <strain evidence="14">IA702</strain>
    </source>
</reference>
<keyword evidence="9 12" id="KW-0443">Lipid metabolism</keyword>
<keyword evidence="2 12" id="KW-0444">Lipid biosynthesis</keyword>
<evidence type="ECO:0000256" key="12">
    <source>
        <dbReference type="HAMAP-Rule" id="MF_03107"/>
    </source>
</evidence>
<dbReference type="PRINTS" id="PR00081">
    <property type="entry name" value="GDHRDH"/>
</dbReference>
<gene>
    <name evidence="14" type="ORF">POCULU_LOCUS4220</name>
</gene>
<evidence type="ECO:0000256" key="9">
    <source>
        <dbReference type="ARBA" id="ARBA00023098"/>
    </source>
</evidence>
<comment type="subcellular location">
    <subcellularLocation>
        <location evidence="12">Endoplasmic reticulum membrane</location>
        <topology evidence="12">Single-pass membrane protein</topology>
    </subcellularLocation>
</comment>
<dbReference type="Pfam" id="PF00106">
    <property type="entry name" value="adh_short"/>
    <property type="match status" value="1"/>
</dbReference>
<evidence type="ECO:0000256" key="7">
    <source>
        <dbReference type="ARBA" id="ARBA00022989"/>
    </source>
</evidence>
<comment type="catalytic activity">
    <reaction evidence="12">
        <text>a very-long-chain (3R)-3-hydroxyacyl-CoA + NADP(+) = a very-long-chain 3-oxoacyl-CoA + NADPH + H(+)</text>
        <dbReference type="Rhea" id="RHEA:48680"/>
        <dbReference type="ChEBI" id="CHEBI:15378"/>
        <dbReference type="ChEBI" id="CHEBI:57783"/>
        <dbReference type="ChEBI" id="CHEBI:58349"/>
        <dbReference type="ChEBI" id="CHEBI:85440"/>
        <dbReference type="ChEBI" id="CHEBI:90725"/>
        <dbReference type="EC" id="1.1.1.330"/>
    </reaction>
</comment>
<accession>A0A9N9FGJ2</accession>
<evidence type="ECO:0000256" key="3">
    <source>
        <dbReference type="ARBA" id="ARBA00022692"/>
    </source>
</evidence>
<dbReference type="HAMAP" id="MF_03107">
    <property type="entry name" value="3_ketoreductase"/>
    <property type="match status" value="1"/>
</dbReference>
<keyword evidence="6 12" id="KW-0521">NADP</keyword>
<dbReference type="FunFam" id="3.40.50.720:FF:000137">
    <property type="entry name" value="Hydroxysteroid (17-beta) dehydrogenase 3"/>
    <property type="match status" value="1"/>
</dbReference>
<dbReference type="Proteomes" id="UP000789572">
    <property type="component" value="Unassembled WGS sequence"/>
</dbReference>
<dbReference type="GO" id="GO:0141040">
    <property type="term" value="F:very-long-chain 3-oxoacyl-CoA reductase activity"/>
    <property type="evidence" value="ECO:0007669"/>
    <property type="project" value="UniProtKB-EC"/>
</dbReference>
<keyword evidence="10 12" id="KW-0472">Membrane</keyword>
<feature type="active site" description="Proton acceptor" evidence="12">
    <location>
        <position position="213"/>
    </location>
</feature>
<evidence type="ECO:0000256" key="10">
    <source>
        <dbReference type="ARBA" id="ARBA00023136"/>
    </source>
</evidence>
<sequence>MLSNEVAAILNENKLATVLVGLFSVVGALFIANKTLSFLNLLVDLYVRSGKSLQQFGAGKGAWAVITGASDGIGKEFAYQLAAAKFNILLISRTRSKLEILANEIEGKYGVQTQVYAMDFTKGDLQDYEKLKEVISRLDIGVLINNVATNHEIPTPFIMESEELINNIVEVNIAGTLRITKMVVYVMAAKHRGLILNIGSFAGYVPTPYLSVYSGSKAFLSTWSQALGAELKPKGITVQNVNTYFVVTGMSKIRRSNFLTPYPKPFVRAVLSKIGVPCGSEYPYTSAAYPSHGLANWLIANTFSWSWWEARNLESHIDIRKRALRKREREAAAAKSQ</sequence>
<dbReference type="InterPro" id="IPR036291">
    <property type="entry name" value="NAD(P)-bd_dom_sf"/>
</dbReference>
<dbReference type="EMBL" id="CAJVPJ010000530">
    <property type="protein sequence ID" value="CAG8534495.1"/>
    <property type="molecule type" value="Genomic_DNA"/>
</dbReference>
<dbReference type="AlphaFoldDB" id="A0A9N9FGJ2"/>
<dbReference type="Gene3D" id="3.40.50.720">
    <property type="entry name" value="NAD(P)-binding Rossmann-like Domain"/>
    <property type="match status" value="1"/>
</dbReference>
<evidence type="ECO:0000313" key="14">
    <source>
        <dbReference type="EMBL" id="CAG8534495.1"/>
    </source>
</evidence>
<dbReference type="GO" id="GO:0005789">
    <property type="term" value="C:endoplasmic reticulum membrane"/>
    <property type="evidence" value="ECO:0007669"/>
    <property type="project" value="UniProtKB-SubCell"/>
</dbReference>
<dbReference type="GO" id="GO:0030497">
    <property type="term" value="P:fatty acid elongation"/>
    <property type="evidence" value="ECO:0007669"/>
    <property type="project" value="UniProtKB-UniRule"/>
</dbReference>
<name>A0A9N9FGJ2_9GLOM</name>
<evidence type="ECO:0000313" key="15">
    <source>
        <dbReference type="Proteomes" id="UP000789572"/>
    </source>
</evidence>
<keyword evidence="8 12" id="KW-0560">Oxidoreductase</keyword>
<dbReference type="InterPro" id="IPR027533">
    <property type="entry name" value="3_ketoreductase_fungal"/>
</dbReference>
<comment type="pathway">
    <text evidence="1">Lipid metabolism; fatty acid biosynthesis.</text>
</comment>
<dbReference type="PIRSF" id="PIRSF000126">
    <property type="entry name" value="11-beta-HSD1"/>
    <property type="match status" value="1"/>
</dbReference>
<dbReference type="InterPro" id="IPR002347">
    <property type="entry name" value="SDR_fam"/>
</dbReference>
<evidence type="ECO:0000256" key="6">
    <source>
        <dbReference type="ARBA" id="ARBA00022857"/>
    </source>
</evidence>
<keyword evidence="11 12" id="KW-0275">Fatty acid biosynthesis</keyword>
<comment type="similarity">
    <text evidence="12">Belongs to the short-chain dehydrogenases/reductases (SDR) family.</text>
</comment>
<evidence type="ECO:0000256" key="11">
    <source>
        <dbReference type="ARBA" id="ARBA00023160"/>
    </source>
</evidence>
<dbReference type="OrthoDB" id="5545019at2759"/>
<evidence type="ECO:0000256" key="1">
    <source>
        <dbReference type="ARBA" id="ARBA00005194"/>
    </source>
</evidence>
<keyword evidence="3 12" id="KW-0812">Transmembrane</keyword>
<dbReference type="GO" id="GO:0045703">
    <property type="term" value="F:ketoreductase activity"/>
    <property type="evidence" value="ECO:0007669"/>
    <property type="project" value="UniProtKB-UniRule"/>
</dbReference>
<dbReference type="InterPro" id="IPR020904">
    <property type="entry name" value="Sc_DH/Rdtase_CS"/>
</dbReference>
<comment type="caution">
    <text evidence="14">The sequence shown here is derived from an EMBL/GenBank/DDBJ whole genome shotgun (WGS) entry which is preliminary data.</text>
</comment>
<dbReference type="PANTHER" id="PTHR43086:SF2">
    <property type="entry name" value="HYDROXYSTEROID DEHYDROGENASE-LIKE PROTEIN 1"/>
    <property type="match status" value="1"/>
</dbReference>
<evidence type="ECO:0000256" key="5">
    <source>
        <dbReference type="ARBA" id="ARBA00022832"/>
    </source>
</evidence>
<proteinExistence type="inferred from homology"/>
<feature type="transmembrane region" description="Helical" evidence="13">
    <location>
        <begin position="15"/>
        <end position="32"/>
    </location>
</feature>
<keyword evidence="4 12" id="KW-0256">Endoplasmic reticulum</keyword>
<evidence type="ECO:0000256" key="2">
    <source>
        <dbReference type="ARBA" id="ARBA00022516"/>
    </source>
</evidence>
<comment type="function">
    <text evidence="12">Component of the microsomal membrane bound fatty acid elongation system, which produces the 26-carbon very long-chain fatty acids (VLCFA) from palmitate. Catalyzes the reduction of the 3-ketoacyl-CoA intermediate that is formed in each cycle of fatty acid elongation. VLCFAs serve as precursors for ceramide and sphingolipids.</text>
</comment>
<dbReference type="PROSITE" id="PS00061">
    <property type="entry name" value="ADH_SHORT"/>
    <property type="match status" value="1"/>
</dbReference>
<keyword evidence="15" id="KW-1185">Reference proteome</keyword>
<keyword evidence="7 12" id="KW-1133">Transmembrane helix</keyword>
<evidence type="ECO:0000256" key="13">
    <source>
        <dbReference type="SAM" id="Phobius"/>
    </source>
</evidence>
<evidence type="ECO:0000256" key="8">
    <source>
        <dbReference type="ARBA" id="ARBA00023002"/>
    </source>
</evidence>
<protein>
    <recommendedName>
        <fullName evidence="12">Very-long-chain 3-oxoacyl-CoA reductase</fullName>
        <ecNumber evidence="12">1.1.1.330</ecNumber>
    </recommendedName>
    <alternativeName>
        <fullName evidence="12">3-ketoacyl-CoA reductase</fullName>
        <shortName evidence="12">3-ketoreductase</shortName>
        <shortName evidence="12">KAR</shortName>
    </alternativeName>
    <alternativeName>
        <fullName evidence="12">Microsomal beta-keto-reductase</fullName>
    </alternativeName>
</protein>
<dbReference type="SUPFAM" id="SSF51735">
    <property type="entry name" value="NAD(P)-binding Rossmann-fold domains"/>
    <property type="match status" value="1"/>
</dbReference>